<accession>A0A1X7RWH2</accession>
<reference evidence="2 3" key="1">
    <citation type="submission" date="2016-06" db="EMBL/GenBank/DDBJ databases">
        <authorList>
            <person name="Kjaerup R.B."/>
            <person name="Dalgaard T.S."/>
            <person name="Juul-Madsen H.R."/>
        </authorList>
    </citation>
    <scope>NUCLEOTIDE SEQUENCE [LARGE SCALE GENOMIC DNA]</scope>
</reference>
<proteinExistence type="predicted"/>
<dbReference type="EMBL" id="LT853697">
    <property type="protein sequence ID" value="SMQ51729.1"/>
    <property type="molecule type" value="Genomic_DNA"/>
</dbReference>
<dbReference type="Proteomes" id="UP000215127">
    <property type="component" value="Chromosome 6"/>
</dbReference>
<dbReference type="STRING" id="1276538.A0A1X7RWH2"/>
<protein>
    <submittedName>
        <fullName evidence="2">Uncharacterized protein</fullName>
    </submittedName>
</protein>
<name>A0A1X7RWH2_ZYMT9</name>
<feature type="coiled-coil region" evidence="1">
    <location>
        <begin position="328"/>
        <end position="355"/>
    </location>
</feature>
<evidence type="ECO:0000256" key="1">
    <source>
        <dbReference type="SAM" id="Coils"/>
    </source>
</evidence>
<keyword evidence="3" id="KW-1185">Reference proteome</keyword>
<keyword evidence="1" id="KW-0175">Coiled coil</keyword>
<organism evidence="2 3">
    <name type="scientific">Zymoseptoria tritici (strain ST99CH_3D7)</name>
    <dbReference type="NCBI Taxonomy" id="1276538"/>
    <lineage>
        <taxon>Eukaryota</taxon>
        <taxon>Fungi</taxon>
        <taxon>Dikarya</taxon>
        <taxon>Ascomycota</taxon>
        <taxon>Pezizomycotina</taxon>
        <taxon>Dothideomycetes</taxon>
        <taxon>Dothideomycetidae</taxon>
        <taxon>Mycosphaerellales</taxon>
        <taxon>Mycosphaerellaceae</taxon>
        <taxon>Zymoseptoria</taxon>
    </lineage>
</organism>
<evidence type="ECO:0000313" key="3">
    <source>
        <dbReference type="Proteomes" id="UP000215127"/>
    </source>
</evidence>
<sequence length="447" mass="50789">MSANSSTDENDPLASASTGHDHLTALPLELLNSVSSYLWPDHDPDLAFHPERRLLPCCHSLDYLAATSRHMRAAVNAWAQSYLLQHATLTGFQQAINITDTKQSDNAPESNSFDQANRLRGVSGLLTLSTTRCVFCGDDSSCRKAIFANGICCCAACDDIFWPDKVTKTAARSQFALKESDLFPKTGSGIAGGRVATPGLQHGTYVSRGSPATVFLKNELQALADGLHGIGWEVERSEKAIRRRSKRDVRLNIEHDMAHKQIELLYSRSNDFDGWAPGDDEDLLCDAPEGWSDLSQVVKRRLLGELPGDWFEMTVEERKVAVVDICELREELERIERDAQRMARMKEQDERWERQWRKEQDFERRILEQDAAIDLELFSNEPPGWFEMTIAERYNLFVISKLDLDARISKQEQEAECELFGNEPPGWFEMTPVEREELFVFKEVVWN</sequence>
<evidence type="ECO:0000313" key="2">
    <source>
        <dbReference type="EMBL" id="SMQ51729.1"/>
    </source>
</evidence>
<gene>
    <name evidence="2" type="ORF">ZT3D7_G6882</name>
</gene>
<dbReference type="AlphaFoldDB" id="A0A1X7RWH2"/>